<proteinExistence type="predicted"/>
<comment type="caution">
    <text evidence="1">The sequence shown here is derived from an EMBL/GenBank/DDBJ whole genome shotgun (WGS) entry which is preliminary data.</text>
</comment>
<accession>A0A1Y2EF80</accession>
<dbReference type="Proteomes" id="UP000193689">
    <property type="component" value="Unassembled WGS sequence"/>
</dbReference>
<name>A0A1Y2EF80_9PEZI</name>
<gene>
    <name evidence="1" type="ORF">BCR38DRAFT_420580</name>
</gene>
<evidence type="ECO:0000313" key="1">
    <source>
        <dbReference type="EMBL" id="ORY69964.1"/>
    </source>
</evidence>
<dbReference type="InParanoid" id="A0A1Y2EF80"/>
<evidence type="ECO:0000313" key="2">
    <source>
        <dbReference type="Proteomes" id="UP000193689"/>
    </source>
</evidence>
<dbReference type="GeneID" id="63775602"/>
<dbReference type="EMBL" id="MCFJ01000002">
    <property type="protein sequence ID" value="ORY69964.1"/>
    <property type="molecule type" value="Genomic_DNA"/>
</dbReference>
<keyword evidence="2" id="KW-1185">Reference proteome</keyword>
<sequence>MVSPLLFAGRVWESASACCCLLRESSLVDFKPDPEATVKEAHRQKSALCSVFGNGLDASASQQSHVGSLSCW</sequence>
<reference evidence="1 2" key="1">
    <citation type="submission" date="2016-07" db="EMBL/GenBank/DDBJ databases">
        <title>Pervasive Adenine N6-methylation of Active Genes in Fungi.</title>
        <authorList>
            <consortium name="DOE Joint Genome Institute"/>
            <person name="Mondo S.J."/>
            <person name="Dannebaum R.O."/>
            <person name="Kuo R.C."/>
            <person name="Labutti K."/>
            <person name="Haridas S."/>
            <person name="Kuo A."/>
            <person name="Salamov A."/>
            <person name="Ahrendt S.R."/>
            <person name="Lipzen A."/>
            <person name="Sullivan W."/>
            <person name="Andreopoulos W.B."/>
            <person name="Clum A."/>
            <person name="Lindquist E."/>
            <person name="Daum C."/>
            <person name="Ramamoorthy G.K."/>
            <person name="Gryganskyi A."/>
            <person name="Culley D."/>
            <person name="Magnuson J.K."/>
            <person name="James T.Y."/>
            <person name="O'Malley M.A."/>
            <person name="Stajich J.E."/>
            <person name="Spatafora J.W."/>
            <person name="Visel A."/>
            <person name="Grigoriev I.V."/>
        </authorList>
    </citation>
    <scope>NUCLEOTIDE SEQUENCE [LARGE SCALE GENOMIC DNA]</scope>
    <source>
        <strain evidence="1 2">CBS 129021</strain>
    </source>
</reference>
<dbReference type="AlphaFoldDB" id="A0A1Y2EF80"/>
<organism evidence="1 2">
    <name type="scientific">Pseudomassariella vexata</name>
    <dbReference type="NCBI Taxonomy" id="1141098"/>
    <lineage>
        <taxon>Eukaryota</taxon>
        <taxon>Fungi</taxon>
        <taxon>Dikarya</taxon>
        <taxon>Ascomycota</taxon>
        <taxon>Pezizomycotina</taxon>
        <taxon>Sordariomycetes</taxon>
        <taxon>Xylariomycetidae</taxon>
        <taxon>Amphisphaeriales</taxon>
        <taxon>Pseudomassariaceae</taxon>
        <taxon>Pseudomassariella</taxon>
    </lineage>
</organism>
<dbReference type="RefSeq" id="XP_040719914.1">
    <property type="nucleotide sequence ID" value="XM_040859390.1"/>
</dbReference>
<protein>
    <submittedName>
        <fullName evidence="1">Uncharacterized protein</fullName>
    </submittedName>
</protein>